<reference evidence="10" key="1">
    <citation type="journal article" date="2018" name="Front. Microbiol.">
        <title>Genome-Based Analysis Reveals the Taxonomy and Diversity of the Family Idiomarinaceae.</title>
        <authorList>
            <person name="Liu Y."/>
            <person name="Lai Q."/>
            <person name="Shao Z."/>
        </authorList>
    </citation>
    <scope>NUCLEOTIDE SEQUENCE [LARGE SCALE GENOMIC DNA]</scope>
    <source>
        <strain evidence="10">c121</strain>
    </source>
</reference>
<evidence type="ECO:0000256" key="3">
    <source>
        <dbReference type="ARBA" id="ARBA00022448"/>
    </source>
</evidence>
<feature type="transmembrane region" description="Helical" evidence="8">
    <location>
        <begin position="176"/>
        <end position="195"/>
    </location>
</feature>
<dbReference type="STRING" id="1122124.GCA_000423165_00281"/>
<feature type="transmembrane region" description="Helical" evidence="8">
    <location>
        <begin position="33"/>
        <end position="59"/>
    </location>
</feature>
<comment type="similarity">
    <text evidence="2">Belongs to the AzlC family.</text>
</comment>
<keyword evidence="3" id="KW-0813">Transport</keyword>
<evidence type="ECO:0000256" key="6">
    <source>
        <dbReference type="ARBA" id="ARBA00022989"/>
    </source>
</evidence>
<evidence type="ECO:0000256" key="7">
    <source>
        <dbReference type="ARBA" id="ARBA00023136"/>
    </source>
</evidence>
<dbReference type="AlphaFoldDB" id="A0A432ZB57"/>
<dbReference type="EMBL" id="PIQE01000001">
    <property type="protein sequence ID" value="RUO75140.1"/>
    <property type="molecule type" value="Genomic_DNA"/>
</dbReference>
<keyword evidence="5 8" id="KW-0812">Transmembrane</keyword>
<dbReference type="Pfam" id="PF03591">
    <property type="entry name" value="AzlC"/>
    <property type="match status" value="1"/>
</dbReference>
<accession>A0A432ZB57</accession>
<sequence length="251" mass="27510">MTRARRYGVVSSEQRSEWQAAFWQGARDAIPLFGGYIAVALSFGLVAIQAGFSSFEAILISTFIYAGASQFLFVAMFATGAPLWLIIATTLLINARHIVYGPNLAPYFTPHRAWPWLMHGLTDQVFAMALTQLEQLREAQRLPWFIGLALFAWLSWIAGTALGAIGGSELTKHWPLLAEAMPFALPALFLVLLAPRFNSGRWALVLSGTVVLALIMKVLGYPNAAIPLAAISGAICFQVMHRYQLRKGAEA</sequence>
<keyword evidence="10" id="KW-1185">Reference proteome</keyword>
<protein>
    <submittedName>
        <fullName evidence="9">Branched-chain amino acid ABC transporter permease</fullName>
    </submittedName>
</protein>
<comment type="caution">
    <text evidence="9">The sequence shown here is derived from an EMBL/GenBank/DDBJ whole genome shotgun (WGS) entry which is preliminary data.</text>
</comment>
<dbReference type="InterPro" id="IPR011606">
    <property type="entry name" value="Brnchd-chn_aa_trnsp_permease"/>
</dbReference>
<evidence type="ECO:0000256" key="2">
    <source>
        <dbReference type="ARBA" id="ARBA00010735"/>
    </source>
</evidence>
<feature type="transmembrane region" description="Helical" evidence="8">
    <location>
        <begin position="202"/>
        <end position="219"/>
    </location>
</feature>
<evidence type="ECO:0000313" key="9">
    <source>
        <dbReference type="EMBL" id="RUO75140.1"/>
    </source>
</evidence>
<dbReference type="PANTHER" id="PTHR34979">
    <property type="entry name" value="INNER MEMBRANE PROTEIN YGAZ"/>
    <property type="match status" value="1"/>
</dbReference>
<feature type="transmembrane region" description="Helical" evidence="8">
    <location>
        <begin position="142"/>
        <end position="164"/>
    </location>
</feature>
<dbReference type="Proteomes" id="UP000287022">
    <property type="component" value="Unassembled WGS sequence"/>
</dbReference>
<feature type="transmembrane region" description="Helical" evidence="8">
    <location>
        <begin position="71"/>
        <end position="93"/>
    </location>
</feature>
<comment type="subcellular location">
    <subcellularLocation>
        <location evidence="1">Cell membrane</location>
        <topology evidence="1">Multi-pass membrane protein</topology>
    </subcellularLocation>
</comment>
<evidence type="ECO:0000256" key="8">
    <source>
        <dbReference type="SAM" id="Phobius"/>
    </source>
</evidence>
<evidence type="ECO:0000256" key="1">
    <source>
        <dbReference type="ARBA" id="ARBA00004651"/>
    </source>
</evidence>
<name>A0A432ZB57_9GAMM</name>
<keyword evidence="4" id="KW-1003">Cell membrane</keyword>
<dbReference type="PANTHER" id="PTHR34979:SF1">
    <property type="entry name" value="INNER MEMBRANE PROTEIN YGAZ"/>
    <property type="match status" value="1"/>
</dbReference>
<dbReference type="GO" id="GO:0005886">
    <property type="term" value="C:plasma membrane"/>
    <property type="evidence" value="ECO:0007669"/>
    <property type="project" value="UniProtKB-SubCell"/>
</dbReference>
<keyword evidence="7 8" id="KW-0472">Membrane</keyword>
<proteinExistence type="inferred from homology"/>
<evidence type="ECO:0000313" key="10">
    <source>
        <dbReference type="Proteomes" id="UP000287022"/>
    </source>
</evidence>
<organism evidence="9 10">
    <name type="scientific">Pseudidiomarina sediminum</name>
    <dbReference type="NCBI Taxonomy" id="431675"/>
    <lineage>
        <taxon>Bacteria</taxon>
        <taxon>Pseudomonadati</taxon>
        <taxon>Pseudomonadota</taxon>
        <taxon>Gammaproteobacteria</taxon>
        <taxon>Alteromonadales</taxon>
        <taxon>Idiomarinaceae</taxon>
        <taxon>Pseudidiomarina</taxon>
    </lineage>
</organism>
<evidence type="ECO:0000256" key="5">
    <source>
        <dbReference type="ARBA" id="ARBA00022692"/>
    </source>
</evidence>
<dbReference type="GO" id="GO:1903785">
    <property type="term" value="P:L-valine transmembrane transport"/>
    <property type="evidence" value="ECO:0007669"/>
    <property type="project" value="TreeGrafter"/>
</dbReference>
<gene>
    <name evidence="9" type="ORF">CWI80_05665</name>
</gene>
<evidence type="ECO:0000256" key="4">
    <source>
        <dbReference type="ARBA" id="ARBA00022475"/>
    </source>
</evidence>
<keyword evidence="6 8" id="KW-1133">Transmembrane helix</keyword>